<protein>
    <recommendedName>
        <fullName evidence="1">DUF6924 domain-containing protein</fullName>
    </recommendedName>
</protein>
<evidence type="ECO:0000313" key="2">
    <source>
        <dbReference type="EMBL" id="GIG11863.1"/>
    </source>
</evidence>
<dbReference type="InterPro" id="IPR053832">
    <property type="entry name" value="DUF6924"/>
</dbReference>
<sequence length="69" mass="7787">MFLADAVCMTDEEHRLLAVDLFDEPGRSFRLPPRWFPDVSTNLSIANLDFADFADAADESGTFRGFDSR</sequence>
<comment type="caution">
    <text evidence="2">The sequence shown here is derived from an EMBL/GenBank/DDBJ whole genome shotgun (WGS) entry which is preliminary data.</text>
</comment>
<dbReference type="EMBL" id="BONJ01000001">
    <property type="protein sequence ID" value="GIG11863.1"/>
    <property type="molecule type" value="Genomic_DNA"/>
</dbReference>
<proteinExistence type="predicted"/>
<gene>
    <name evidence="2" type="ORF">Cme02nite_01950</name>
</gene>
<accession>A0A8J3L4Y3</accession>
<keyword evidence="3" id="KW-1185">Reference proteome</keyword>
<evidence type="ECO:0000259" key="1">
    <source>
        <dbReference type="Pfam" id="PF21962"/>
    </source>
</evidence>
<dbReference type="Pfam" id="PF21962">
    <property type="entry name" value="DUF6924"/>
    <property type="match status" value="1"/>
</dbReference>
<evidence type="ECO:0000313" key="3">
    <source>
        <dbReference type="Proteomes" id="UP000660339"/>
    </source>
</evidence>
<organism evidence="2 3">
    <name type="scientific">Catellatospora methionotrophica</name>
    <dbReference type="NCBI Taxonomy" id="121620"/>
    <lineage>
        <taxon>Bacteria</taxon>
        <taxon>Bacillati</taxon>
        <taxon>Actinomycetota</taxon>
        <taxon>Actinomycetes</taxon>
        <taxon>Micromonosporales</taxon>
        <taxon>Micromonosporaceae</taxon>
        <taxon>Catellatospora</taxon>
    </lineage>
</organism>
<reference evidence="2" key="1">
    <citation type="submission" date="2021-01" db="EMBL/GenBank/DDBJ databases">
        <title>Whole genome shotgun sequence of Catellatospora methionotrophica NBRC 14553.</title>
        <authorList>
            <person name="Komaki H."/>
            <person name="Tamura T."/>
        </authorList>
    </citation>
    <scope>NUCLEOTIDE SEQUENCE</scope>
    <source>
        <strain evidence="2">NBRC 14553</strain>
    </source>
</reference>
<feature type="domain" description="DUF6924" evidence="1">
    <location>
        <begin position="1"/>
        <end position="66"/>
    </location>
</feature>
<dbReference type="AlphaFoldDB" id="A0A8J3L4Y3"/>
<name>A0A8J3L4Y3_9ACTN</name>
<dbReference type="Proteomes" id="UP000660339">
    <property type="component" value="Unassembled WGS sequence"/>
</dbReference>